<reference evidence="2" key="1">
    <citation type="journal article" date="2010" name="Science">
        <title>Signatures of adaptation to obligate biotrophy in the Hyaloperonospora arabidopsidis genome.</title>
        <authorList>
            <person name="Baxter L."/>
            <person name="Tripathy S."/>
            <person name="Ishaque N."/>
            <person name="Boot N."/>
            <person name="Cabral A."/>
            <person name="Kemen E."/>
            <person name="Thines M."/>
            <person name="Ah-Fong A."/>
            <person name="Anderson R."/>
            <person name="Badejoko W."/>
            <person name="Bittner-Eddy P."/>
            <person name="Boore J.L."/>
            <person name="Chibucos M.C."/>
            <person name="Coates M."/>
            <person name="Dehal P."/>
            <person name="Delehaunty K."/>
            <person name="Dong S."/>
            <person name="Downton P."/>
            <person name="Dumas B."/>
            <person name="Fabro G."/>
            <person name="Fronick C."/>
            <person name="Fuerstenberg S.I."/>
            <person name="Fulton L."/>
            <person name="Gaulin E."/>
            <person name="Govers F."/>
            <person name="Hughes L."/>
            <person name="Humphray S."/>
            <person name="Jiang R.H."/>
            <person name="Judelson H."/>
            <person name="Kamoun S."/>
            <person name="Kyung K."/>
            <person name="Meijer H."/>
            <person name="Minx P."/>
            <person name="Morris P."/>
            <person name="Nelson J."/>
            <person name="Phuntumart V."/>
            <person name="Qutob D."/>
            <person name="Rehmany A."/>
            <person name="Rougon-Cardoso A."/>
            <person name="Ryden P."/>
            <person name="Torto-Alalibo T."/>
            <person name="Studholme D."/>
            <person name="Wang Y."/>
            <person name="Win J."/>
            <person name="Wood J."/>
            <person name="Clifton S.W."/>
            <person name="Rogers J."/>
            <person name="Van den Ackerveken G."/>
            <person name="Jones J.D."/>
            <person name="McDowell J.M."/>
            <person name="Beynon J."/>
            <person name="Tyler B.M."/>
        </authorList>
    </citation>
    <scope>NUCLEOTIDE SEQUENCE [LARGE SCALE GENOMIC DNA]</scope>
    <source>
        <strain evidence="2">Emoy2</strain>
    </source>
</reference>
<dbReference type="Proteomes" id="UP000011713">
    <property type="component" value="Unassembled WGS sequence"/>
</dbReference>
<dbReference type="HOGENOM" id="CLU_2377273_0_0_1"/>
<protein>
    <submittedName>
        <fullName evidence="1">Uncharacterized protein</fullName>
    </submittedName>
</protein>
<dbReference type="VEuPathDB" id="FungiDB:HpaG806186"/>
<name>M4BIG0_HYAAE</name>
<dbReference type="EnsemblProtists" id="HpaT806186">
    <property type="protein sequence ID" value="HpaP806186"/>
    <property type="gene ID" value="HpaG806186"/>
</dbReference>
<dbReference type="EMBL" id="JH598294">
    <property type="status" value="NOT_ANNOTATED_CDS"/>
    <property type="molecule type" value="Genomic_DNA"/>
</dbReference>
<dbReference type="InParanoid" id="M4BIG0"/>
<sequence length="95" mass="10517">MLNAFLSSAINVAAAPCARFKKYLAADSYNKSGNRLCDDTLVLKGRCRFKSFLSLIHFAFTASGPSHVESMELPRRQGLYGFGSHHIVQLHSSVR</sequence>
<organism evidence="1 2">
    <name type="scientific">Hyaloperonospora arabidopsidis (strain Emoy2)</name>
    <name type="common">Downy mildew agent</name>
    <name type="synonym">Peronospora arabidopsidis</name>
    <dbReference type="NCBI Taxonomy" id="559515"/>
    <lineage>
        <taxon>Eukaryota</taxon>
        <taxon>Sar</taxon>
        <taxon>Stramenopiles</taxon>
        <taxon>Oomycota</taxon>
        <taxon>Peronosporomycetes</taxon>
        <taxon>Peronosporales</taxon>
        <taxon>Peronosporaceae</taxon>
        <taxon>Hyaloperonospora</taxon>
    </lineage>
</organism>
<proteinExistence type="predicted"/>
<evidence type="ECO:0000313" key="2">
    <source>
        <dbReference type="Proteomes" id="UP000011713"/>
    </source>
</evidence>
<evidence type="ECO:0000313" key="1">
    <source>
        <dbReference type="EnsemblProtists" id="HpaP806186"/>
    </source>
</evidence>
<accession>M4BIG0</accession>
<dbReference type="AlphaFoldDB" id="M4BIG0"/>
<reference evidence="1" key="2">
    <citation type="submission" date="2015-06" db="UniProtKB">
        <authorList>
            <consortium name="EnsemblProtists"/>
        </authorList>
    </citation>
    <scope>IDENTIFICATION</scope>
    <source>
        <strain evidence="1">Emoy2</strain>
    </source>
</reference>
<keyword evidence="2" id="KW-1185">Reference proteome</keyword>